<keyword evidence="1" id="KW-1133">Transmembrane helix</keyword>
<feature type="chain" id="PRO_5043834665" description="Secreted protein" evidence="2">
    <location>
        <begin position="26"/>
        <end position="74"/>
    </location>
</feature>
<gene>
    <name evidence="3" type="ORF">JMN37_02665</name>
</gene>
<keyword evidence="2" id="KW-0732">Signal</keyword>
<keyword evidence="1" id="KW-0812">Transmembrane</keyword>
<keyword evidence="1" id="KW-0472">Membrane</keyword>
<dbReference type="AlphaFoldDB" id="A0AAW5HRJ0"/>
<feature type="signal peptide" evidence="2">
    <location>
        <begin position="1"/>
        <end position="25"/>
    </location>
</feature>
<evidence type="ECO:0008006" key="5">
    <source>
        <dbReference type="Google" id="ProtNLM"/>
    </source>
</evidence>
<organism evidence="3 4">
    <name type="scientific">Corynebacterium lipophilum</name>
    <dbReference type="NCBI Taxonomy" id="2804918"/>
    <lineage>
        <taxon>Bacteria</taxon>
        <taxon>Bacillati</taxon>
        <taxon>Actinomycetota</taxon>
        <taxon>Actinomycetes</taxon>
        <taxon>Mycobacteriales</taxon>
        <taxon>Corynebacteriaceae</taxon>
        <taxon>Corynebacterium</taxon>
    </lineage>
</organism>
<feature type="transmembrane region" description="Helical" evidence="1">
    <location>
        <begin position="49"/>
        <end position="68"/>
    </location>
</feature>
<dbReference type="RefSeq" id="WP_070363085.1">
    <property type="nucleotide sequence ID" value="NZ_JAEUWV010000002.1"/>
</dbReference>
<evidence type="ECO:0000256" key="1">
    <source>
        <dbReference type="SAM" id="Phobius"/>
    </source>
</evidence>
<evidence type="ECO:0000313" key="3">
    <source>
        <dbReference type="EMBL" id="MCO6393894.1"/>
    </source>
</evidence>
<dbReference type="Proteomes" id="UP001205920">
    <property type="component" value="Unassembled WGS sequence"/>
</dbReference>
<dbReference type="EMBL" id="JAEUWV010000002">
    <property type="protein sequence ID" value="MCO6393894.1"/>
    <property type="molecule type" value="Genomic_DNA"/>
</dbReference>
<evidence type="ECO:0000313" key="4">
    <source>
        <dbReference type="Proteomes" id="UP001205920"/>
    </source>
</evidence>
<keyword evidence="4" id="KW-1185">Reference proteome</keyword>
<reference evidence="3 4" key="1">
    <citation type="submission" date="2021-01" db="EMBL/GenBank/DDBJ databases">
        <title>Identification and Characterization of Corynebacterium sp.</title>
        <authorList>
            <person name="Luo Q."/>
            <person name="Qu P."/>
            <person name="Chen Q."/>
        </authorList>
    </citation>
    <scope>NUCLEOTIDE SEQUENCE [LARGE SCALE GENOMIC DNA]</scope>
    <source>
        <strain evidence="3 4">MC-18</strain>
    </source>
</reference>
<sequence length="74" mass="7584">MKLRRILAAGLVASALAVGAPVAQAAQPAPEPLAGVLHELKRLGGYQAQNLILVPALLSSLGFLTNIATSSQRV</sequence>
<comment type="caution">
    <text evidence="3">The sequence shown here is derived from an EMBL/GenBank/DDBJ whole genome shotgun (WGS) entry which is preliminary data.</text>
</comment>
<name>A0AAW5HRJ0_9CORY</name>
<evidence type="ECO:0000256" key="2">
    <source>
        <dbReference type="SAM" id="SignalP"/>
    </source>
</evidence>
<proteinExistence type="predicted"/>
<protein>
    <recommendedName>
        <fullName evidence="5">Secreted protein</fullName>
    </recommendedName>
</protein>
<accession>A0AAW5HRJ0</accession>